<accession>A0A2C9U7J6</accession>
<feature type="transmembrane region" description="Helical" evidence="6">
    <location>
        <begin position="497"/>
        <end position="521"/>
    </location>
</feature>
<name>A0A2C9U7J6_MANES</name>
<keyword evidence="3 6" id="KW-0812">Transmembrane</keyword>
<dbReference type="CDD" id="cd17416">
    <property type="entry name" value="MFS_NPF1_2"/>
    <property type="match status" value="1"/>
</dbReference>
<evidence type="ECO:0000256" key="2">
    <source>
        <dbReference type="ARBA" id="ARBA00005982"/>
    </source>
</evidence>
<gene>
    <name evidence="7" type="ORF">MANES_17G124600v8</name>
</gene>
<feature type="transmembrane region" description="Helical" evidence="6">
    <location>
        <begin position="94"/>
        <end position="114"/>
    </location>
</feature>
<keyword evidence="8" id="KW-1185">Reference proteome</keyword>
<dbReference type="OMA" id="CIPYNGA"/>
<protein>
    <submittedName>
        <fullName evidence="7">Uncharacterized protein</fullName>
    </submittedName>
</protein>
<organism evidence="7 8">
    <name type="scientific">Manihot esculenta</name>
    <name type="common">Cassava</name>
    <name type="synonym">Jatropha manihot</name>
    <dbReference type="NCBI Taxonomy" id="3983"/>
    <lineage>
        <taxon>Eukaryota</taxon>
        <taxon>Viridiplantae</taxon>
        <taxon>Streptophyta</taxon>
        <taxon>Embryophyta</taxon>
        <taxon>Tracheophyta</taxon>
        <taxon>Spermatophyta</taxon>
        <taxon>Magnoliopsida</taxon>
        <taxon>eudicotyledons</taxon>
        <taxon>Gunneridae</taxon>
        <taxon>Pentapetalae</taxon>
        <taxon>rosids</taxon>
        <taxon>fabids</taxon>
        <taxon>Malpighiales</taxon>
        <taxon>Euphorbiaceae</taxon>
        <taxon>Crotonoideae</taxon>
        <taxon>Manihoteae</taxon>
        <taxon>Manihot</taxon>
    </lineage>
</organism>
<feature type="transmembrane region" description="Helical" evidence="6">
    <location>
        <begin position="208"/>
        <end position="229"/>
    </location>
</feature>
<proteinExistence type="inferred from homology"/>
<evidence type="ECO:0000256" key="4">
    <source>
        <dbReference type="ARBA" id="ARBA00022989"/>
    </source>
</evidence>
<reference evidence="8" key="1">
    <citation type="journal article" date="2016" name="Nat. Biotechnol.">
        <title>Sequencing wild and cultivated cassava and related species reveals extensive interspecific hybridization and genetic diversity.</title>
        <authorList>
            <person name="Bredeson J.V."/>
            <person name="Lyons J.B."/>
            <person name="Prochnik S.E."/>
            <person name="Wu G.A."/>
            <person name="Ha C.M."/>
            <person name="Edsinger-Gonzales E."/>
            <person name="Grimwood J."/>
            <person name="Schmutz J."/>
            <person name="Rabbi I.Y."/>
            <person name="Egesi C."/>
            <person name="Nauluvula P."/>
            <person name="Lebot V."/>
            <person name="Ndunguru J."/>
            <person name="Mkamilo G."/>
            <person name="Bart R.S."/>
            <person name="Setter T.L."/>
            <person name="Gleadow R.M."/>
            <person name="Kulakow P."/>
            <person name="Ferguson M.E."/>
            <person name="Rounsley S."/>
            <person name="Rokhsar D.S."/>
        </authorList>
    </citation>
    <scope>NUCLEOTIDE SEQUENCE [LARGE SCALE GENOMIC DNA]</scope>
    <source>
        <strain evidence="8">cv. AM560-2</strain>
    </source>
</reference>
<dbReference type="Proteomes" id="UP000091857">
    <property type="component" value="Chromosome 17"/>
</dbReference>
<evidence type="ECO:0000313" key="8">
    <source>
        <dbReference type="Proteomes" id="UP000091857"/>
    </source>
</evidence>
<dbReference type="PANTHER" id="PTHR11654">
    <property type="entry name" value="OLIGOPEPTIDE TRANSPORTER-RELATED"/>
    <property type="match status" value="1"/>
</dbReference>
<comment type="subcellular location">
    <subcellularLocation>
        <location evidence="1">Membrane</location>
        <topology evidence="1">Multi-pass membrane protein</topology>
    </subcellularLocation>
</comment>
<dbReference type="Pfam" id="PF00854">
    <property type="entry name" value="PTR2"/>
    <property type="match status" value="1"/>
</dbReference>
<feature type="transmembrane region" description="Helical" evidence="6">
    <location>
        <begin position="371"/>
        <end position="389"/>
    </location>
</feature>
<dbReference type="AlphaFoldDB" id="A0A2C9U7J6"/>
<feature type="transmembrane region" description="Helical" evidence="6">
    <location>
        <begin position="63"/>
        <end position="82"/>
    </location>
</feature>
<dbReference type="OrthoDB" id="8904098at2759"/>
<evidence type="ECO:0000256" key="3">
    <source>
        <dbReference type="ARBA" id="ARBA00022692"/>
    </source>
</evidence>
<evidence type="ECO:0000256" key="1">
    <source>
        <dbReference type="ARBA" id="ARBA00004141"/>
    </source>
</evidence>
<evidence type="ECO:0000256" key="6">
    <source>
        <dbReference type="SAM" id="Phobius"/>
    </source>
</evidence>
<feature type="transmembrane region" description="Helical" evidence="6">
    <location>
        <begin position="409"/>
        <end position="430"/>
    </location>
</feature>
<feature type="transmembrane region" description="Helical" evidence="6">
    <location>
        <begin position="183"/>
        <end position="202"/>
    </location>
</feature>
<dbReference type="GO" id="GO:0055085">
    <property type="term" value="P:transmembrane transport"/>
    <property type="evidence" value="ECO:0000318"/>
    <property type="project" value="GO_Central"/>
</dbReference>
<keyword evidence="5 6" id="KW-0472">Membrane</keyword>
<dbReference type="InterPro" id="IPR000109">
    <property type="entry name" value="POT_fam"/>
</dbReference>
<comment type="caution">
    <text evidence="7">The sequence shown here is derived from an EMBL/GenBank/DDBJ whole genome shotgun (WGS) entry which is preliminary data.</text>
</comment>
<feature type="transmembrane region" description="Helical" evidence="6">
    <location>
        <begin position="134"/>
        <end position="162"/>
    </location>
</feature>
<keyword evidence="4 6" id="KW-1133">Transmembrane helix</keyword>
<dbReference type="Gene3D" id="1.20.1250.20">
    <property type="entry name" value="MFS general substrate transporter like domains"/>
    <property type="match status" value="1"/>
</dbReference>
<sequence length="584" mass="64155">MENKKQETNNEPAEEALNYAGIKAMPFIIGNETFEKLGTVGSSTNLAAYLTTVLGMDSVRATMLINIFNGSAALAILAGAFLSDAYFGRYRTMGFACVTSFLGTLVLTLTAAVSNLHPPKCVAGESNKCVGPTAWHFVLLLSASGFLVIGAGGIRACSLGFGADQFNPNTKSGKRGITSFFNLYYLNYTFAVMVSQTLIVFVQSDVSWAAGLAIPAFFMFLSCVVFFLGRKIYVVARPQGSPLTSVAQVLVAAARKRGLKLPKNPAFALFNYFPPKSVNSKLPHTDQFRFLDKAAIITVDDEINWDGSATNPWRLCSIQQVEEVKCWVRVVPIWASTIISNIPIIKQHTYAIRQALQLDRSLGTSGFKVPAAAYIIIPMLTVTIWLPIYGRILVPYLRNLTGKGGGLTLLQRMGIGNFLSILCTLVAGLVEEHRKKLAFTRPTLGTALKGGSISSMSGFWLVPQLVLAGLADSFNFVAQTEFYFKQFPENTRSIGRFFFFSSVAVTNYLSGFLVSIVHHATSGTKSGDWLAEDLNRGKLDCFYYMIAGMGVLNFIYYLLCAKWYRYRVAEENQMDLKSFIPSDL</sequence>
<feature type="transmembrane region" description="Helical" evidence="6">
    <location>
        <begin position="541"/>
        <end position="559"/>
    </location>
</feature>
<dbReference type="GO" id="GO:0022857">
    <property type="term" value="F:transmembrane transporter activity"/>
    <property type="evidence" value="ECO:0000318"/>
    <property type="project" value="GO_Central"/>
</dbReference>
<dbReference type="EMBL" id="CM004403">
    <property type="protein sequence ID" value="OAY25847.1"/>
    <property type="molecule type" value="Genomic_DNA"/>
</dbReference>
<comment type="similarity">
    <text evidence="2">Belongs to the major facilitator superfamily. Proton-dependent oligopeptide transporter (POT/PTR) (TC 2.A.17) family.</text>
</comment>
<evidence type="ECO:0000313" key="7">
    <source>
        <dbReference type="EMBL" id="OAY25847.1"/>
    </source>
</evidence>
<dbReference type="GO" id="GO:0005886">
    <property type="term" value="C:plasma membrane"/>
    <property type="evidence" value="ECO:0000318"/>
    <property type="project" value="GO_Central"/>
</dbReference>
<dbReference type="SUPFAM" id="SSF103473">
    <property type="entry name" value="MFS general substrate transporter"/>
    <property type="match status" value="1"/>
</dbReference>
<dbReference type="InterPro" id="IPR036259">
    <property type="entry name" value="MFS_trans_sf"/>
</dbReference>
<dbReference type="Gramene" id="Manes.17G124600.1.v8.1">
    <property type="protein sequence ID" value="Manes.17G124600.1.v8.1.CDS"/>
    <property type="gene ID" value="Manes.17G124600.v8.1"/>
</dbReference>
<evidence type="ECO:0000256" key="5">
    <source>
        <dbReference type="ARBA" id="ARBA00023136"/>
    </source>
</evidence>